<dbReference type="AlphaFoldDB" id="A0A915DDV8"/>
<evidence type="ECO:0000313" key="1">
    <source>
        <dbReference type="Proteomes" id="UP000887574"/>
    </source>
</evidence>
<keyword evidence="1" id="KW-1185">Reference proteome</keyword>
<dbReference type="InterPro" id="IPR051270">
    <property type="entry name" value="Tyrosine-tRNA_ligase_regulator"/>
</dbReference>
<name>A0A915DDV8_9BILA</name>
<dbReference type="PANTHER" id="PTHR11586">
    <property type="entry name" value="TRNA-AMINOACYLATION COFACTOR ARC1 FAMILY MEMBER"/>
    <property type="match status" value="1"/>
</dbReference>
<protein>
    <submittedName>
        <fullName evidence="2">Uncharacterized protein</fullName>
    </submittedName>
</protein>
<dbReference type="PANTHER" id="PTHR11586:SF33">
    <property type="entry name" value="AMINOACYL TRNA SYNTHASE COMPLEX-INTERACTING MULTIFUNCTIONAL PROTEIN 1"/>
    <property type="match status" value="1"/>
</dbReference>
<dbReference type="SUPFAM" id="SSF50249">
    <property type="entry name" value="Nucleic acid-binding proteins"/>
    <property type="match status" value="1"/>
</dbReference>
<dbReference type="WBParaSite" id="jg18832">
    <property type="protein sequence ID" value="jg18832"/>
    <property type="gene ID" value="jg18832"/>
</dbReference>
<sequence length="137" mass="15158">MPVSDKEVDVEDADSLYVETIDLGEASPRTVIFGLLKHVSLEQHHQVMCASSLDKVEIMEVDKSCIPGDIVDMETSLVLLMLFSIPKKGLGSSFRSLLQVSVDLRVSQEGLAVYKDQVLTVRQKPMTAPTLRNVPMK</sequence>
<accession>A0A915DDV8</accession>
<evidence type="ECO:0000313" key="2">
    <source>
        <dbReference type="WBParaSite" id="jg18832"/>
    </source>
</evidence>
<dbReference type="Proteomes" id="UP000887574">
    <property type="component" value="Unplaced"/>
</dbReference>
<dbReference type="InterPro" id="IPR012340">
    <property type="entry name" value="NA-bd_OB-fold"/>
</dbReference>
<dbReference type="Gene3D" id="2.40.50.140">
    <property type="entry name" value="Nucleic acid-binding proteins"/>
    <property type="match status" value="2"/>
</dbReference>
<reference evidence="2" key="1">
    <citation type="submission" date="2022-11" db="UniProtKB">
        <authorList>
            <consortium name="WormBaseParasite"/>
        </authorList>
    </citation>
    <scope>IDENTIFICATION</scope>
</reference>
<organism evidence="1 2">
    <name type="scientific">Ditylenchus dipsaci</name>
    <dbReference type="NCBI Taxonomy" id="166011"/>
    <lineage>
        <taxon>Eukaryota</taxon>
        <taxon>Metazoa</taxon>
        <taxon>Ecdysozoa</taxon>
        <taxon>Nematoda</taxon>
        <taxon>Chromadorea</taxon>
        <taxon>Rhabditida</taxon>
        <taxon>Tylenchina</taxon>
        <taxon>Tylenchomorpha</taxon>
        <taxon>Sphaerularioidea</taxon>
        <taxon>Anguinidae</taxon>
        <taxon>Anguininae</taxon>
        <taxon>Ditylenchus</taxon>
    </lineage>
</organism>
<proteinExistence type="predicted"/>